<dbReference type="Proteomes" id="UP001162131">
    <property type="component" value="Unassembled WGS sequence"/>
</dbReference>
<dbReference type="AlphaFoldDB" id="A0AAU9JGK2"/>
<dbReference type="PANTHER" id="PTHR12866:SF2">
    <property type="entry name" value="UBIQUITIN-LIKE-CONJUGATING ENZYME ATG3"/>
    <property type="match status" value="1"/>
</dbReference>
<name>A0AAU9JGK2_9CILI</name>
<evidence type="ECO:0000256" key="3">
    <source>
        <dbReference type="ARBA" id="ARBA00022448"/>
    </source>
</evidence>
<dbReference type="GO" id="GO:0005829">
    <property type="term" value="C:cytosol"/>
    <property type="evidence" value="ECO:0007669"/>
    <property type="project" value="TreeGrafter"/>
</dbReference>
<dbReference type="GO" id="GO:0044804">
    <property type="term" value="P:nucleophagy"/>
    <property type="evidence" value="ECO:0007669"/>
    <property type="project" value="TreeGrafter"/>
</dbReference>
<comment type="similarity">
    <text evidence="2">Belongs to the ATG3 family.</text>
</comment>
<keyword evidence="9" id="KW-1185">Reference proteome</keyword>
<keyword evidence="6" id="KW-0653">Protein transport</keyword>
<dbReference type="GO" id="GO:0000422">
    <property type="term" value="P:autophagy of mitochondrion"/>
    <property type="evidence" value="ECO:0007669"/>
    <property type="project" value="TreeGrafter"/>
</dbReference>
<keyword evidence="7" id="KW-0072">Autophagy</keyword>
<evidence type="ECO:0000256" key="5">
    <source>
        <dbReference type="ARBA" id="ARBA00022786"/>
    </source>
</evidence>
<keyword evidence="4" id="KW-0963">Cytoplasm</keyword>
<dbReference type="PANTHER" id="PTHR12866">
    <property type="entry name" value="UBIQUITIN-LIKE-CONJUGATING ENZYME ATG3"/>
    <property type="match status" value="1"/>
</dbReference>
<evidence type="ECO:0000256" key="7">
    <source>
        <dbReference type="ARBA" id="ARBA00023006"/>
    </source>
</evidence>
<protein>
    <recommendedName>
        <fullName evidence="10">Autophagy-related protein 3</fullName>
    </recommendedName>
</protein>
<reference evidence="8" key="1">
    <citation type="submission" date="2021-09" db="EMBL/GenBank/DDBJ databases">
        <authorList>
            <consortium name="AG Swart"/>
            <person name="Singh M."/>
            <person name="Singh A."/>
            <person name="Seah K."/>
            <person name="Emmerich C."/>
        </authorList>
    </citation>
    <scope>NUCLEOTIDE SEQUENCE</scope>
    <source>
        <strain evidence="8">ATCC30299</strain>
    </source>
</reference>
<dbReference type="GO" id="GO:0000407">
    <property type="term" value="C:phagophore assembly site"/>
    <property type="evidence" value="ECO:0007669"/>
    <property type="project" value="TreeGrafter"/>
</dbReference>
<sequence length="286" mass="32641">MVSHKIGNWYRSVAGAFMSQHKESQFLESGKLTPEEFLVAGDQLVHRCPTWTWNSSSPGYEQKHLPIDKQFLITRGVPCRKRISSIGENEIEEKEIEDGWVVAETLGPKEEPDEIIISKPQISNEEEEIPDLADLQGQELIDENAAEPAALFGNNYICAEEPVEAIMKTRVYDLSVTYDTYYQTPRMWLTGYDEHMNPLAPEMMFEDIMGDYAHKTVTIDRHPCVGNDQVSIHPCNHAKMMKHFIDMLESNGAQAQVHHAIFVFLKFLSSVVPTIEYDFTMDLSLE</sequence>
<evidence type="ECO:0000313" key="8">
    <source>
        <dbReference type="EMBL" id="CAG9324756.1"/>
    </source>
</evidence>
<comment type="subcellular location">
    <subcellularLocation>
        <location evidence="1">Cytoplasm</location>
    </subcellularLocation>
</comment>
<accession>A0AAU9JGK2</accession>
<evidence type="ECO:0000256" key="4">
    <source>
        <dbReference type="ARBA" id="ARBA00022490"/>
    </source>
</evidence>
<gene>
    <name evidence="8" type="ORF">BSTOLATCC_MIC36536</name>
</gene>
<dbReference type="InterPro" id="IPR007135">
    <property type="entry name" value="Atg3/Atg10"/>
</dbReference>
<dbReference type="GO" id="GO:0061723">
    <property type="term" value="P:glycophagy"/>
    <property type="evidence" value="ECO:0007669"/>
    <property type="project" value="TreeGrafter"/>
</dbReference>
<dbReference type="EMBL" id="CAJZBQ010000036">
    <property type="protein sequence ID" value="CAG9324756.1"/>
    <property type="molecule type" value="Genomic_DNA"/>
</dbReference>
<evidence type="ECO:0000256" key="6">
    <source>
        <dbReference type="ARBA" id="ARBA00022927"/>
    </source>
</evidence>
<evidence type="ECO:0000256" key="1">
    <source>
        <dbReference type="ARBA" id="ARBA00004496"/>
    </source>
</evidence>
<keyword evidence="5" id="KW-0833">Ubl conjugation pathway</keyword>
<dbReference type="Pfam" id="PF03987">
    <property type="entry name" value="Autophagy_act_C"/>
    <property type="match status" value="1"/>
</dbReference>
<evidence type="ECO:0008006" key="10">
    <source>
        <dbReference type="Google" id="ProtNLM"/>
    </source>
</evidence>
<comment type="caution">
    <text evidence="8">The sequence shown here is derived from an EMBL/GenBank/DDBJ whole genome shotgun (WGS) entry which is preliminary data.</text>
</comment>
<keyword evidence="3" id="KW-0813">Transport</keyword>
<dbReference type="GO" id="GO:0015031">
    <property type="term" value="P:protein transport"/>
    <property type="evidence" value="ECO:0007669"/>
    <property type="project" value="UniProtKB-KW"/>
</dbReference>
<dbReference type="GO" id="GO:0000045">
    <property type="term" value="P:autophagosome assembly"/>
    <property type="evidence" value="ECO:0007669"/>
    <property type="project" value="TreeGrafter"/>
</dbReference>
<evidence type="ECO:0000313" key="9">
    <source>
        <dbReference type="Proteomes" id="UP001162131"/>
    </source>
</evidence>
<proteinExistence type="inferred from homology"/>
<dbReference type="GO" id="GO:0019776">
    <property type="term" value="F:Atg8-family ligase activity"/>
    <property type="evidence" value="ECO:0007669"/>
    <property type="project" value="TreeGrafter"/>
</dbReference>
<evidence type="ECO:0000256" key="2">
    <source>
        <dbReference type="ARBA" id="ARBA00007683"/>
    </source>
</evidence>
<organism evidence="8 9">
    <name type="scientific">Blepharisma stoltei</name>
    <dbReference type="NCBI Taxonomy" id="1481888"/>
    <lineage>
        <taxon>Eukaryota</taxon>
        <taxon>Sar</taxon>
        <taxon>Alveolata</taxon>
        <taxon>Ciliophora</taxon>
        <taxon>Postciliodesmatophora</taxon>
        <taxon>Heterotrichea</taxon>
        <taxon>Heterotrichida</taxon>
        <taxon>Blepharismidae</taxon>
        <taxon>Blepharisma</taxon>
    </lineage>
</organism>